<dbReference type="Proteomes" id="UP000722485">
    <property type="component" value="Unassembled WGS sequence"/>
</dbReference>
<accession>A0A9P5H1T2</accession>
<proteinExistence type="predicted"/>
<sequence>MINTTKSNDFDAIIIITMPESACKHATCASCPASCCIPKHGDRNPNRAMCPRCHPLSSRIPGRHFLALTRVAPRCLVPGTVPRSYGWGGSTRIPPVVTLCACIGTGAGAGAGAGAGVGAGVGAGSAQCSTPIQKWPSPKQQRPRERA</sequence>
<organism evidence="2 3">
    <name type="scientific">Cylindrodendrum hubeiense</name>
    <dbReference type="NCBI Taxonomy" id="595255"/>
    <lineage>
        <taxon>Eukaryota</taxon>
        <taxon>Fungi</taxon>
        <taxon>Dikarya</taxon>
        <taxon>Ascomycota</taxon>
        <taxon>Pezizomycotina</taxon>
        <taxon>Sordariomycetes</taxon>
        <taxon>Hypocreomycetidae</taxon>
        <taxon>Hypocreales</taxon>
        <taxon>Nectriaceae</taxon>
        <taxon>Cylindrodendrum</taxon>
    </lineage>
</organism>
<reference evidence="2" key="1">
    <citation type="submission" date="2020-03" db="EMBL/GenBank/DDBJ databases">
        <title>Draft Genome Sequence of Cylindrodendrum hubeiense.</title>
        <authorList>
            <person name="Buettner E."/>
            <person name="Kellner H."/>
        </authorList>
    </citation>
    <scope>NUCLEOTIDE SEQUENCE</scope>
    <source>
        <strain evidence="2">IHI 201604</strain>
    </source>
</reference>
<dbReference type="EMBL" id="JAANBB010000195">
    <property type="protein sequence ID" value="KAF7546900.1"/>
    <property type="molecule type" value="Genomic_DNA"/>
</dbReference>
<evidence type="ECO:0000256" key="1">
    <source>
        <dbReference type="SAM" id="MobiDB-lite"/>
    </source>
</evidence>
<comment type="caution">
    <text evidence="2">The sequence shown here is derived from an EMBL/GenBank/DDBJ whole genome shotgun (WGS) entry which is preliminary data.</text>
</comment>
<evidence type="ECO:0000313" key="3">
    <source>
        <dbReference type="Proteomes" id="UP000722485"/>
    </source>
</evidence>
<keyword evidence="3" id="KW-1185">Reference proteome</keyword>
<evidence type="ECO:0000313" key="2">
    <source>
        <dbReference type="EMBL" id="KAF7546900.1"/>
    </source>
</evidence>
<feature type="region of interest" description="Disordered" evidence="1">
    <location>
        <begin position="124"/>
        <end position="147"/>
    </location>
</feature>
<name>A0A9P5H1T2_9HYPO</name>
<gene>
    <name evidence="2" type="ORF">G7Z17_g8111</name>
</gene>
<protein>
    <submittedName>
        <fullName evidence="2">Uncharacterized protein</fullName>
    </submittedName>
</protein>
<dbReference type="AlphaFoldDB" id="A0A9P5H1T2"/>